<evidence type="ECO:0000256" key="6">
    <source>
        <dbReference type="RuleBase" id="RU003983"/>
    </source>
</evidence>
<dbReference type="KEGG" id="palw:PSAL_025850"/>
<dbReference type="PANTHER" id="PTHR22726">
    <property type="entry name" value="METALLOENDOPEPTIDASE OMA1"/>
    <property type="match status" value="1"/>
</dbReference>
<evidence type="ECO:0000256" key="2">
    <source>
        <dbReference type="ARBA" id="ARBA00022723"/>
    </source>
</evidence>
<dbReference type="PANTHER" id="PTHR22726:SF1">
    <property type="entry name" value="METALLOENDOPEPTIDASE OMA1, MITOCHONDRIAL"/>
    <property type="match status" value="1"/>
</dbReference>
<sequence length="277" mass="29370">MSDASSTRRFGPCTRFIAGGLALLVAACGTTYAVPRVSSQSTEVANAIFAEEQRTGSTSSTSQQPDAADMARFTRVVARVEPVAESVCRRETAGSGRTCDIRVIIDQDMSQPNAYQTYDSSGRPIVAFSRPMLAEVRNDDELAFILGHEMGHHIGAHTDKLQSQAITGALVGGILVATLGGDANDAVLGAYAGTAVGSMAYSQTYELESDVVATYITEQAGYNPVTGARFFARPKPQQTSGGLSFWGSHPPDRKRLATVLETVDQLSANSGELILAR</sequence>
<keyword evidence="4 6" id="KW-0862">Zinc</keyword>
<feature type="domain" description="Peptidase M48" evidence="7">
    <location>
        <begin position="101"/>
        <end position="261"/>
    </location>
</feature>
<dbReference type="InterPro" id="IPR001915">
    <property type="entry name" value="Peptidase_M48"/>
</dbReference>
<dbReference type="GO" id="GO:0004222">
    <property type="term" value="F:metalloendopeptidase activity"/>
    <property type="evidence" value="ECO:0007669"/>
    <property type="project" value="InterPro"/>
</dbReference>
<reference evidence="8 9" key="1">
    <citation type="submission" date="2020-08" db="EMBL/GenBank/DDBJ databases">
        <title>Genome sequence of Rhodobacteraceae bacterium Lw-13e.</title>
        <authorList>
            <person name="Poehlein A."/>
            <person name="Wolter L."/>
            <person name="Daniel R."/>
            <person name="Brinkhoff T."/>
        </authorList>
    </citation>
    <scope>NUCLEOTIDE SEQUENCE [LARGE SCALE GENOMIC DNA]</scope>
    <source>
        <strain evidence="8 9">Lw-13e</strain>
    </source>
</reference>
<gene>
    <name evidence="8" type="primary">bepA_4</name>
    <name evidence="8" type="ORF">PSAL_025850</name>
</gene>
<evidence type="ECO:0000256" key="3">
    <source>
        <dbReference type="ARBA" id="ARBA00022801"/>
    </source>
</evidence>
<dbReference type="Pfam" id="PF01435">
    <property type="entry name" value="Peptidase_M48"/>
    <property type="match status" value="1"/>
</dbReference>
<protein>
    <submittedName>
        <fullName evidence="8">Beta-barrel assembly-enhancing protease</fullName>
        <ecNumber evidence="8">3.4.-.-</ecNumber>
    </submittedName>
</protein>
<dbReference type="Gene3D" id="3.30.2010.10">
    <property type="entry name" value="Metalloproteases ('zincins'), catalytic domain"/>
    <property type="match status" value="1"/>
</dbReference>
<evidence type="ECO:0000259" key="7">
    <source>
        <dbReference type="Pfam" id="PF01435"/>
    </source>
</evidence>
<dbReference type="EC" id="3.4.-.-" evidence="8"/>
<comment type="cofactor">
    <cofactor evidence="6">
        <name>Zn(2+)</name>
        <dbReference type="ChEBI" id="CHEBI:29105"/>
    </cofactor>
    <text evidence="6">Binds 1 zinc ion per subunit.</text>
</comment>
<evidence type="ECO:0000256" key="1">
    <source>
        <dbReference type="ARBA" id="ARBA00022670"/>
    </source>
</evidence>
<dbReference type="Proteomes" id="UP000283786">
    <property type="component" value="Chromosome"/>
</dbReference>
<evidence type="ECO:0000256" key="4">
    <source>
        <dbReference type="ARBA" id="ARBA00022833"/>
    </source>
</evidence>
<name>A0A418SB31_9RHOB</name>
<keyword evidence="9" id="KW-1185">Reference proteome</keyword>
<evidence type="ECO:0000256" key="5">
    <source>
        <dbReference type="ARBA" id="ARBA00023049"/>
    </source>
</evidence>
<dbReference type="RefSeq" id="WP_196222911.1">
    <property type="nucleotide sequence ID" value="NZ_CP060436.1"/>
</dbReference>
<evidence type="ECO:0000313" key="8">
    <source>
        <dbReference type="EMBL" id="QPM91332.1"/>
    </source>
</evidence>
<dbReference type="GO" id="GO:0016020">
    <property type="term" value="C:membrane"/>
    <property type="evidence" value="ECO:0007669"/>
    <property type="project" value="TreeGrafter"/>
</dbReference>
<comment type="similarity">
    <text evidence="6">Belongs to the peptidase M48 family.</text>
</comment>
<evidence type="ECO:0000313" key="9">
    <source>
        <dbReference type="Proteomes" id="UP000283786"/>
    </source>
</evidence>
<keyword evidence="3 6" id="KW-0378">Hydrolase</keyword>
<keyword evidence="1 6" id="KW-0645">Protease</keyword>
<organism evidence="8 9">
    <name type="scientific">Pseudooceanicola algae</name>
    <dbReference type="NCBI Taxonomy" id="1537215"/>
    <lineage>
        <taxon>Bacteria</taxon>
        <taxon>Pseudomonadati</taxon>
        <taxon>Pseudomonadota</taxon>
        <taxon>Alphaproteobacteria</taxon>
        <taxon>Rhodobacterales</taxon>
        <taxon>Paracoccaceae</taxon>
        <taxon>Pseudooceanicola</taxon>
    </lineage>
</organism>
<dbReference type="GO" id="GO:0051603">
    <property type="term" value="P:proteolysis involved in protein catabolic process"/>
    <property type="evidence" value="ECO:0007669"/>
    <property type="project" value="TreeGrafter"/>
</dbReference>
<dbReference type="EMBL" id="CP060436">
    <property type="protein sequence ID" value="QPM91332.1"/>
    <property type="molecule type" value="Genomic_DNA"/>
</dbReference>
<accession>A0A418SB31</accession>
<dbReference type="AlphaFoldDB" id="A0A418SB31"/>
<dbReference type="InterPro" id="IPR051156">
    <property type="entry name" value="Mito/Outer_Membr_Metalloprot"/>
</dbReference>
<keyword evidence="2" id="KW-0479">Metal-binding</keyword>
<keyword evidence="5 6" id="KW-0482">Metalloprotease</keyword>
<proteinExistence type="inferred from homology"/>
<dbReference type="GO" id="GO:0046872">
    <property type="term" value="F:metal ion binding"/>
    <property type="evidence" value="ECO:0007669"/>
    <property type="project" value="UniProtKB-KW"/>
</dbReference>